<dbReference type="PANTHER" id="PTHR22904">
    <property type="entry name" value="TPR REPEAT CONTAINING PROTEIN"/>
    <property type="match status" value="1"/>
</dbReference>
<dbReference type="FunFam" id="1.25.40.10:FF:000010">
    <property type="entry name" value="Stress-induced phosphoprotein 1"/>
    <property type="match status" value="1"/>
</dbReference>
<dbReference type="GO" id="GO:0005694">
    <property type="term" value="C:chromosome"/>
    <property type="evidence" value="ECO:0007669"/>
    <property type="project" value="UniProtKB-SubCell"/>
</dbReference>
<feature type="repeat" description="TPR" evidence="24">
    <location>
        <begin position="925"/>
        <end position="958"/>
    </location>
</feature>
<proteinExistence type="inferred from homology"/>
<dbReference type="EC" id="3.4.19.12" evidence="5"/>
<evidence type="ECO:0000256" key="2">
    <source>
        <dbReference type="ARBA" id="ARBA00004286"/>
    </source>
</evidence>
<dbReference type="GO" id="GO:0004843">
    <property type="term" value="F:cysteine-type deubiquitinase activity"/>
    <property type="evidence" value="ECO:0007669"/>
    <property type="project" value="UniProtKB-EC"/>
</dbReference>
<evidence type="ECO:0000256" key="15">
    <source>
        <dbReference type="ARBA" id="ARBA00022803"/>
    </source>
</evidence>
<dbReference type="Proteomes" id="UP001623348">
    <property type="component" value="Unassembled WGS sequence"/>
</dbReference>
<feature type="repeat" description="TPR" evidence="24">
    <location>
        <begin position="1128"/>
        <end position="1161"/>
    </location>
</feature>
<dbReference type="Pfam" id="PF17830">
    <property type="entry name" value="STI1-HOP_DP"/>
    <property type="match status" value="2"/>
</dbReference>
<gene>
    <name evidence="26" type="ORF">GRJ2_002663600</name>
</gene>
<evidence type="ECO:0000313" key="27">
    <source>
        <dbReference type="Proteomes" id="UP001623348"/>
    </source>
</evidence>
<dbReference type="InterPro" id="IPR000372">
    <property type="entry name" value="LRRNT"/>
</dbReference>
<evidence type="ECO:0000256" key="17">
    <source>
        <dbReference type="ARBA" id="ARBA00022853"/>
    </source>
</evidence>
<dbReference type="SUPFAM" id="SSF52058">
    <property type="entry name" value="L domain-like"/>
    <property type="match status" value="1"/>
</dbReference>
<dbReference type="GO" id="GO:0120293">
    <property type="term" value="C:dynein axonemal particle"/>
    <property type="evidence" value="ECO:0007669"/>
    <property type="project" value="UniProtKB-SubCell"/>
</dbReference>
<dbReference type="InterPro" id="IPR000483">
    <property type="entry name" value="Cys-rich_flank_reg_C"/>
</dbReference>
<comment type="catalytic activity">
    <reaction evidence="1">
        <text>Thiol-dependent hydrolysis of ester, thioester, amide, peptide and isopeptide bonds formed by the C-terminal Gly of ubiquitin (a 76-residue protein attached to proteins as an intracellular targeting signal).</text>
        <dbReference type="EC" id="3.4.19.12"/>
    </reaction>
</comment>
<keyword evidence="12" id="KW-0227">DNA damage</keyword>
<dbReference type="Pfam" id="PF13432">
    <property type="entry name" value="TPR_16"/>
    <property type="match status" value="1"/>
</dbReference>
<dbReference type="InterPro" id="IPR003591">
    <property type="entry name" value="Leu-rich_rpt_typical-subtyp"/>
</dbReference>
<dbReference type="SUPFAM" id="SSF54001">
    <property type="entry name" value="Cysteine proteinases"/>
    <property type="match status" value="1"/>
</dbReference>
<evidence type="ECO:0000256" key="3">
    <source>
        <dbReference type="ARBA" id="ARBA00006579"/>
    </source>
</evidence>
<evidence type="ECO:0000256" key="21">
    <source>
        <dbReference type="ARBA" id="ARBA00030801"/>
    </source>
</evidence>
<evidence type="ECO:0000256" key="6">
    <source>
        <dbReference type="ARBA" id="ARBA00022454"/>
    </source>
</evidence>
<dbReference type="Pfam" id="PF01463">
    <property type="entry name" value="LRRCT"/>
    <property type="match status" value="1"/>
</dbReference>
<dbReference type="Pfam" id="PF13855">
    <property type="entry name" value="LRR_8"/>
    <property type="match status" value="3"/>
</dbReference>
<dbReference type="SMART" id="SM00028">
    <property type="entry name" value="TPR"/>
    <property type="match status" value="9"/>
</dbReference>
<keyword evidence="8" id="KW-0433">Leucine-rich repeat</keyword>
<comment type="subcellular location">
    <subcellularLocation>
        <location evidence="2">Chromosome</location>
    </subcellularLocation>
    <subcellularLocation>
        <location evidence="19">Dynein axonemal particle</location>
    </subcellularLocation>
</comment>
<dbReference type="PROSITE" id="PS50293">
    <property type="entry name" value="TPR_REGION"/>
    <property type="match status" value="1"/>
</dbReference>
<dbReference type="EMBL" id="BAAFJT010000035">
    <property type="protein sequence ID" value="GAB0201980.1"/>
    <property type="molecule type" value="Genomic_DNA"/>
</dbReference>
<dbReference type="Pfam" id="PF13414">
    <property type="entry name" value="TPR_11"/>
    <property type="match status" value="1"/>
</dbReference>
<dbReference type="SMART" id="SM00364">
    <property type="entry name" value="LRR_BAC"/>
    <property type="match status" value="4"/>
</dbReference>
<dbReference type="FunFam" id="1.10.260.100:FF:000004">
    <property type="entry name" value="Putative stress-induced-phosphoprotein 1"/>
    <property type="match status" value="1"/>
</dbReference>
<dbReference type="PANTHER" id="PTHR22904:SF523">
    <property type="entry name" value="STRESS-INDUCED-PHOSPHOPROTEIN 1"/>
    <property type="match status" value="1"/>
</dbReference>
<evidence type="ECO:0000256" key="5">
    <source>
        <dbReference type="ARBA" id="ARBA00012759"/>
    </source>
</evidence>
<keyword evidence="11" id="KW-0677">Repeat</keyword>
<evidence type="ECO:0000256" key="9">
    <source>
        <dbReference type="ARBA" id="ARBA00022670"/>
    </source>
</evidence>
<keyword evidence="17" id="KW-0156">Chromatin regulator</keyword>
<dbReference type="InterPro" id="IPR019400">
    <property type="entry name" value="Peptidase_C65_otubain"/>
</dbReference>
<keyword evidence="14" id="KW-0378">Hydrolase</keyword>
<keyword evidence="13" id="KW-0833">Ubl conjugation pathway</keyword>
<evidence type="ECO:0000256" key="19">
    <source>
        <dbReference type="ARBA" id="ARBA00024190"/>
    </source>
</evidence>
<dbReference type="InterPro" id="IPR011990">
    <property type="entry name" value="TPR-like_helical_dom_sf"/>
</dbReference>
<evidence type="ECO:0000256" key="16">
    <source>
        <dbReference type="ARBA" id="ARBA00022807"/>
    </source>
</evidence>
<evidence type="ECO:0000256" key="22">
    <source>
        <dbReference type="ARBA" id="ARBA00033240"/>
    </source>
</evidence>
<sequence length="1243" mass="137720">MAAEEPQQKPEPLGGDADGVNCLAYDEAIMAQQDRIQQEIAVQNPLVSERLELAVLYKEYAQDDHVYQQKIKALLQKYSHIRKTRPDGNCFYRAFGFAHLEALLEDGRELQRFKEVSARSKEELVAQGFTEFTIEDFHNTFMELIERVERGVPLPELLAAFNEPSTSDYLVVYLRLLTSGCLQRHRRFFEQFLEGGRSIKEFCQQEVEPMCKESDHIHIIALARALHVSILVEYMDRGEGGATNPHVFPEGSQPRVCLLYRPGHYDILYKTPLPPPHGSPSPLLLLLLLFFLPLPPPTRALAAPRGGTPPPFPSSLFTVLTVVAVVAVTAAAACPAVCRCAGGRVYCNDRGLTAIPDGLPPGATTLFLQNNRIGDAGIPARLGRLSALKVLYLYANALEQLPAYLPPALRELHLQENNVRGLCRRALARAPLLERLHLDDNSVSAAGIEEDAFADNRRLRLLFLSRNHLSSVPPGLPPALEELRLDDNRIHTIPLRAFEGLPALRRLVLDGNLLANQRMADDTFSRLVNLSELSLGRNALAAPPANLPRARLRRLSLAANAISHVPAGALARMRSLERLDLSDNNLTTLPRGLFDDLGSLNHLGLRNNPWFCGCNLRWLRDWLRRRAPRGLEVKGLLCQAPARLRGLPVGELRGEMDACDAPAAPAAPAVTRGGAAAEAPGGGAAAAPGVMAAEAPGGVVAASPGVMAAAPGTASSGGLWVQAAPGGSLRAQELKERGNRALAAGDVAGAVRHYTAAIALDGRNHVLFSNRSAAYARQGDYARALADACRTLELRPDWAKGYSRKAAALEFLQRLEEAKAAYEEGLEHEPGNAQLREGLRGVEARLAERKLLNPFSVPDLYGRLEGDPRTRALLGDPEYRRLLEQLRSHPAQLGTKLQDPRVMTTLSVLLGPPPPQELPENKKEAQREKELGNAAYKRKEFPTALAHYTRAEELDPTNMTYVTNQAAVHFETGDYNRCRELCEKAIEVGRENREDYRQIAKAYARIGNSYLREERYADAVASYNKSLAEHRTPDVLKKCQQAEKILKEQERLAYIDPGLALEEKNKGNECFQRGDYPQAMKHYSEAIRRNPHEARLYSNRAACYTKLLEFPLALKDCEECIRLEPSFIKGYTRKAAALEAMKDYSKAMDVYQRALDLDPACKDAAEGHQRCALAQHRRQDSPEEVKRRAMADPEVQHIMSDPAMRLILEQMQKDPQALSEHLKNPVIAQKIQKLMDVGLIAIR</sequence>
<evidence type="ECO:0000256" key="20">
    <source>
        <dbReference type="ARBA" id="ARBA00026193"/>
    </source>
</evidence>
<dbReference type="AlphaFoldDB" id="A0ABC9XW33"/>
<dbReference type="SMART" id="SM00013">
    <property type="entry name" value="LRRNT"/>
    <property type="match status" value="1"/>
</dbReference>
<dbReference type="InterPro" id="IPR042468">
    <property type="entry name" value="Peptidase_C65_otubain_sub1"/>
</dbReference>
<dbReference type="FunFam" id="1.25.40.10:FF:000020">
    <property type="entry name" value="Stress-induced phosphoprotein 1"/>
    <property type="match status" value="1"/>
</dbReference>
<organism evidence="26 27">
    <name type="scientific">Grus japonensis</name>
    <name type="common">Japanese crane</name>
    <name type="synonym">Red-crowned crane</name>
    <dbReference type="NCBI Taxonomy" id="30415"/>
    <lineage>
        <taxon>Eukaryota</taxon>
        <taxon>Metazoa</taxon>
        <taxon>Chordata</taxon>
        <taxon>Craniata</taxon>
        <taxon>Vertebrata</taxon>
        <taxon>Euteleostomi</taxon>
        <taxon>Archelosauria</taxon>
        <taxon>Archosauria</taxon>
        <taxon>Dinosauria</taxon>
        <taxon>Saurischia</taxon>
        <taxon>Theropoda</taxon>
        <taxon>Coelurosauria</taxon>
        <taxon>Aves</taxon>
        <taxon>Neognathae</taxon>
        <taxon>Neoaves</taxon>
        <taxon>Gruiformes</taxon>
        <taxon>Gruidae</taxon>
        <taxon>Grus</taxon>
    </lineage>
</organism>
<evidence type="ECO:0000256" key="12">
    <source>
        <dbReference type="ARBA" id="ARBA00022763"/>
    </source>
</evidence>
<keyword evidence="27" id="KW-1185">Reference proteome</keyword>
<evidence type="ECO:0000256" key="11">
    <source>
        <dbReference type="ARBA" id="ARBA00022737"/>
    </source>
</evidence>
<keyword evidence="16" id="KW-0788">Thiol protease</keyword>
<evidence type="ECO:0000256" key="18">
    <source>
        <dbReference type="ARBA" id="ARBA00023204"/>
    </source>
</evidence>
<feature type="domain" description="OTU" evidence="25">
    <location>
        <begin position="79"/>
        <end position="271"/>
    </location>
</feature>
<reference evidence="26 27" key="1">
    <citation type="submission" date="2024-06" db="EMBL/GenBank/DDBJ databases">
        <title>The draft genome of Grus japonensis, version 3.</title>
        <authorList>
            <person name="Nabeshima K."/>
            <person name="Suzuki S."/>
            <person name="Onuma M."/>
        </authorList>
    </citation>
    <scope>NUCLEOTIDE SEQUENCE [LARGE SCALE GENOMIC DNA]</scope>
    <source>
        <strain evidence="26 27">451A</strain>
    </source>
</reference>
<dbReference type="GO" id="GO:0006508">
    <property type="term" value="P:proteolysis"/>
    <property type="evidence" value="ECO:0007669"/>
    <property type="project" value="UniProtKB-KW"/>
</dbReference>
<dbReference type="PROSITE" id="PS50802">
    <property type="entry name" value="OTU"/>
    <property type="match status" value="1"/>
</dbReference>
<evidence type="ECO:0000256" key="10">
    <source>
        <dbReference type="ARBA" id="ARBA00022729"/>
    </source>
</evidence>
<dbReference type="InterPro" id="IPR038765">
    <property type="entry name" value="Papain-like_cys_pep_sf"/>
</dbReference>
<dbReference type="Pfam" id="PF13181">
    <property type="entry name" value="TPR_8"/>
    <property type="match status" value="2"/>
</dbReference>
<dbReference type="Gene3D" id="1.20.1300.20">
    <property type="entry name" value="Peptidase C65 Otubain, subdomain 2"/>
    <property type="match status" value="1"/>
</dbReference>
<dbReference type="Pfam" id="PF13424">
    <property type="entry name" value="TPR_12"/>
    <property type="match status" value="1"/>
</dbReference>
<evidence type="ECO:0000256" key="13">
    <source>
        <dbReference type="ARBA" id="ARBA00022786"/>
    </source>
</evidence>
<comment type="similarity">
    <text evidence="3">Belongs to the peptidase C65 family.</text>
</comment>
<dbReference type="FunFam" id="1.20.1300.20:FF:000001">
    <property type="entry name" value="Ubiquitin thioesterase OTUB1"/>
    <property type="match status" value="1"/>
</dbReference>
<dbReference type="CDD" id="cd22763">
    <property type="entry name" value="OTUB1"/>
    <property type="match status" value="1"/>
</dbReference>
<dbReference type="SUPFAM" id="SSF48452">
    <property type="entry name" value="TPR-like"/>
    <property type="match status" value="2"/>
</dbReference>
<dbReference type="InterPro" id="IPR001611">
    <property type="entry name" value="Leu-rich_rpt"/>
</dbReference>
<protein>
    <recommendedName>
        <fullName evidence="20">Stress-induced-phosphoprotein 1</fullName>
        <ecNumber evidence="5">3.4.19.12</ecNumber>
    </recommendedName>
    <alternativeName>
        <fullName evidence="22">NF-kappa-B inhibitor-like protein 2</fullName>
    </alternativeName>
    <alternativeName>
        <fullName evidence="21">Nuclear factor of kappa light polypeptide gene enhancer in B-cells inhibitor-like 2</fullName>
    </alternativeName>
</protein>
<comment type="similarity">
    <text evidence="4">Belongs to the Tonsoku family.</text>
</comment>
<dbReference type="Gene3D" id="1.10.260.100">
    <property type="match status" value="2"/>
</dbReference>
<dbReference type="InterPro" id="IPR041243">
    <property type="entry name" value="STI1/HOP_DP"/>
</dbReference>
<dbReference type="Gene3D" id="3.80.10.10">
    <property type="entry name" value="Ribonuclease Inhibitor"/>
    <property type="match status" value="1"/>
</dbReference>
<evidence type="ECO:0000259" key="25">
    <source>
        <dbReference type="PROSITE" id="PS50802"/>
    </source>
</evidence>
<dbReference type="Gene3D" id="3.30.200.60">
    <property type="entry name" value="Peptidase C65 Otubain, subdomain 1"/>
    <property type="match status" value="1"/>
</dbReference>
<feature type="repeat" description="TPR" evidence="24">
    <location>
        <begin position="1000"/>
        <end position="1033"/>
    </location>
</feature>
<dbReference type="GO" id="GO:0006325">
    <property type="term" value="P:chromatin organization"/>
    <property type="evidence" value="ECO:0007669"/>
    <property type="project" value="UniProtKB-KW"/>
</dbReference>
<dbReference type="InterPro" id="IPR006636">
    <property type="entry name" value="STI1_HS-bd"/>
</dbReference>
<dbReference type="Pfam" id="PF10275">
    <property type="entry name" value="Peptidase_C65"/>
    <property type="match status" value="1"/>
</dbReference>
<feature type="repeat" description="TPR" evidence="24">
    <location>
        <begin position="1060"/>
        <end position="1093"/>
    </location>
</feature>
<dbReference type="FunFam" id="1.25.40.10:FF:000027">
    <property type="entry name" value="stress-induced-phosphoprotein 1 isoform X1"/>
    <property type="match status" value="1"/>
</dbReference>
<evidence type="ECO:0000256" key="23">
    <source>
        <dbReference type="ARBA" id="ARBA00045590"/>
    </source>
</evidence>
<dbReference type="PROSITE" id="PS50005">
    <property type="entry name" value="TPR"/>
    <property type="match status" value="4"/>
</dbReference>
<keyword evidence="9" id="KW-0645">Protease</keyword>
<dbReference type="SMART" id="SM00727">
    <property type="entry name" value="STI1"/>
    <property type="match status" value="2"/>
</dbReference>
<dbReference type="Gene3D" id="1.25.40.10">
    <property type="entry name" value="Tetratricopeptide repeat domain"/>
    <property type="match status" value="3"/>
</dbReference>
<dbReference type="InterPro" id="IPR003323">
    <property type="entry name" value="OTU_dom"/>
</dbReference>
<keyword evidence="10" id="KW-0732">Signal</keyword>
<evidence type="ECO:0000256" key="8">
    <source>
        <dbReference type="ARBA" id="ARBA00022614"/>
    </source>
</evidence>
<keyword evidence="6" id="KW-0158">Chromosome</keyword>
<evidence type="ECO:0000313" key="26">
    <source>
        <dbReference type="EMBL" id="GAB0201980.1"/>
    </source>
</evidence>
<dbReference type="InterPro" id="IPR032675">
    <property type="entry name" value="LRR_dom_sf"/>
</dbReference>
<evidence type="ECO:0000256" key="1">
    <source>
        <dbReference type="ARBA" id="ARBA00000707"/>
    </source>
</evidence>
<keyword evidence="18" id="KW-0234">DNA repair</keyword>
<accession>A0ABC9XW33</accession>
<evidence type="ECO:0000256" key="24">
    <source>
        <dbReference type="PROSITE-ProRule" id="PRU00339"/>
    </source>
</evidence>
<dbReference type="InterPro" id="IPR019734">
    <property type="entry name" value="TPR_rpt"/>
</dbReference>
<evidence type="ECO:0000256" key="14">
    <source>
        <dbReference type="ARBA" id="ARBA00022801"/>
    </source>
</evidence>
<evidence type="ECO:0000256" key="7">
    <source>
        <dbReference type="ARBA" id="ARBA00022490"/>
    </source>
</evidence>
<dbReference type="GO" id="GO:0006281">
    <property type="term" value="P:DNA repair"/>
    <property type="evidence" value="ECO:0007669"/>
    <property type="project" value="UniProtKB-KW"/>
</dbReference>
<keyword evidence="15 24" id="KW-0802">TPR repeat</keyword>
<dbReference type="InterPro" id="IPR042467">
    <property type="entry name" value="Peptidase_C65_otubain_sub2"/>
</dbReference>
<dbReference type="SMART" id="SM00082">
    <property type="entry name" value="LRRCT"/>
    <property type="match status" value="1"/>
</dbReference>
<comment type="function">
    <text evidence="23">Acts as a co-chaperone for HSP90AA1. Mediates the association of the molecular chaperones HSPA8/HSC70 and HSP90.</text>
</comment>
<evidence type="ECO:0000256" key="4">
    <source>
        <dbReference type="ARBA" id="ARBA00010999"/>
    </source>
</evidence>
<dbReference type="Pfam" id="PF01462">
    <property type="entry name" value="LRRNT"/>
    <property type="match status" value="1"/>
</dbReference>
<comment type="caution">
    <text evidence="26">The sequence shown here is derived from an EMBL/GenBank/DDBJ whole genome shotgun (WGS) entry which is preliminary data.</text>
</comment>
<dbReference type="SMART" id="SM00369">
    <property type="entry name" value="LRR_TYP"/>
    <property type="match status" value="8"/>
</dbReference>
<name>A0ABC9XW33_GRUJA</name>
<dbReference type="PROSITE" id="PS51450">
    <property type="entry name" value="LRR"/>
    <property type="match status" value="1"/>
</dbReference>
<dbReference type="FunFam" id="1.10.260.100:FF:000002">
    <property type="entry name" value="Stress-induced-phosphoprotein 1 (Hsp70/Hsp90-organizing)"/>
    <property type="match status" value="1"/>
</dbReference>
<keyword evidence="7" id="KW-0963">Cytoplasm</keyword>